<feature type="transmembrane region" description="Helical" evidence="1">
    <location>
        <begin position="14"/>
        <end position="32"/>
    </location>
</feature>
<keyword evidence="1" id="KW-1133">Transmembrane helix</keyword>
<organism evidence="2 3">
    <name type="scientific">Novosphingobium guangzhouense</name>
    <dbReference type="NCBI Taxonomy" id="1850347"/>
    <lineage>
        <taxon>Bacteria</taxon>
        <taxon>Pseudomonadati</taxon>
        <taxon>Pseudomonadota</taxon>
        <taxon>Alphaproteobacteria</taxon>
        <taxon>Sphingomonadales</taxon>
        <taxon>Sphingomonadaceae</taxon>
        <taxon>Novosphingobium</taxon>
    </lineage>
</organism>
<dbReference type="Proteomes" id="UP000236327">
    <property type="component" value="Unassembled WGS sequence"/>
</dbReference>
<accession>A0A2K2FVF8</accession>
<dbReference type="EMBL" id="LYMM01000066">
    <property type="protein sequence ID" value="PNU02748.1"/>
    <property type="molecule type" value="Genomic_DNA"/>
</dbReference>
<name>A0A2K2FVF8_9SPHN</name>
<evidence type="ECO:0000256" key="1">
    <source>
        <dbReference type="SAM" id="Phobius"/>
    </source>
</evidence>
<sequence length="60" mass="6606">MRDIADNGGITRKAIGLAIGLLAAWVPIIGYLPKQSWDEARDWAEGFGLNPSLRRQRAKA</sequence>
<evidence type="ECO:0000313" key="2">
    <source>
        <dbReference type="EMBL" id="PNU02748.1"/>
    </source>
</evidence>
<comment type="caution">
    <text evidence="2">The sequence shown here is derived from an EMBL/GenBank/DDBJ whole genome shotgun (WGS) entry which is preliminary data.</text>
</comment>
<keyword evidence="1" id="KW-0472">Membrane</keyword>
<dbReference type="AlphaFoldDB" id="A0A2K2FVF8"/>
<keyword evidence="3" id="KW-1185">Reference proteome</keyword>
<proteinExistence type="predicted"/>
<keyword evidence="1" id="KW-0812">Transmembrane</keyword>
<protein>
    <submittedName>
        <fullName evidence="2">Uncharacterized protein</fullName>
    </submittedName>
</protein>
<reference evidence="2 3" key="1">
    <citation type="submission" date="2016-05" db="EMBL/GenBank/DDBJ databases">
        <title>Complete genome sequence of Novosphingobium guangzhouense SA925(T).</title>
        <authorList>
            <person name="Sha S."/>
        </authorList>
    </citation>
    <scope>NUCLEOTIDE SEQUENCE [LARGE SCALE GENOMIC DNA]</scope>
    <source>
        <strain evidence="2 3">SA925</strain>
    </source>
</reference>
<evidence type="ECO:0000313" key="3">
    <source>
        <dbReference type="Proteomes" id="UP000236327"/>
    </source>
</evidence>
<gene>
    <name evidence="2" type="ORF">A8V01_25660</name>
</gene>
<dbReference type="RefSeq" id="WP_103098425.1">
    <property type="nucleotide sequence ID" value="NZ_LYMM01000066.1"/>
</dbReference>